<dbReference type="PROSITE" id="PS50975">
    <property type="entry name" value="ATP_GRASP"/>
    <property type="match status" value="1"/>
</dbReference>
<keyword evidence="4" id="KW-1185">Reference proteome</keyword>
<name>A0A4R2BLC9_9BACI</name>
<dbReference type="GO" id="GO:0005524">
    <property type="term" value="F:ATP binding"/>
    <property type="evidence" value="ECO:0007669"/>
    <property type="project" value="UniProtKB-UniRule"/>
</dbReference>
<gene>
    <name evidence="3" type="ORF">EV146_101321</name>
</gene>
<dbReference type="Pfam" id="PF14398">
    <property type="entry name" value="ATPgrasp_YheCD"/>
    <property type="match status" value="1"/>
</dbReference>
<protein>
    <submittedName>
        <fullName evidence="3">YheC/D-like protein</fullName>
    </submittedName>
</protein>
<evidence type="ECO:0000313" key="3">
    <source>
        <dbReference type="EMBL" id="TCN27991.1"/>
    </source>
</evidence>
<dbReference type="Gene3D" id="3.30.470.20">
    <property type="entry name" value="ATP-grasp fold, B domain"/>
    <property type="match status" value="1"/>
</dbReference>
<dbReference type="SUPFAM" id="SSF56059">
    <property type="entry name" value="Glutathione synthetase ATP-binding domain-like"/>
    <property type="match status" value="1"/>
</dbReference>
<accession>A0A4R2BLC9</accession>
<evidence type="ECO:0000313" key="4">
    <source>
        <dbReference type="Proteomes" id="UP000295689"/>
    </source>
</evidence>
<sequence>MNAIGLISLNPAVENVYFTEIAKRSLEYGLVCYRFTPTNMNPFTHKISGEKFDHQRQVWADSEFPLPPILYDRCFYGDSPVSKASSAIMKWLKSREDLCFLGCGLPNKWELYEKLSSSPLAPYILRTFQANGPKEVLSYLKKQKNILLKPVSGSGGRGIVRITKEKEKISVSMEQQQLVKSSFSSEDRAVQWIGKLLSRDYLMQPFLPLIDQKDRPFDVRVFLQKDSNGAWVERGRGIRAGKPQGILSNLSAGAQTEDYQHWLKTLPPKDRHIVNEEIDDMTKKLPHLLEEMFPPLFELGIDIGIAKDRSIWILDVNSKPGHKVVLETNPDAKEILYAAPLEYAGLLSTKREREAKP</sequence>
<evidence type="ECO:0000256" key="1">
    <source>
        <dbReference type="PROSITE-ProRule" id="PRU00409"/>
    </source>
</evidence>
<dbReference type="EMBL" id="SLVV01000001">
    <property type="protein sequence ID" value="TCN27991.1"/>
    <property type="molecule type" value="Genomic_DNA"/>
</dbReference>
<dbReference type="Proteomes" id="UP000295689">
    <property type="component" value="Unassembled WGS sequence"/>
</dbReference>
<dbReference type="GO" id="GO:0046872">
    <property type="term" value="F:metal ion binding"/>
    <property type="evidence" value="ECO:0007669"/>
    <property type="project" value="InterPro"/>
</dbReference>
<evidence type="ECO:0000259" key="2">
    <source>
        <dbReference type="PROSITE" id="PS50975"/>
    </source>
</evidence>
<organism evidence="3 4">
    <name type="scientific">Mesobacillus foraminis</name>
    <dbReference type="NCBI Taxonomy" id="279826"/>
    <lineage>
        <taxon>Bacteria</taxon>
        <taxon>Bacillati</taxon>
        <taxon>Bacillota</taxon>
        <taxon>Bacilli</taxon>
        <taxon>Bacillales</taxon>
        <taxon>Bacillaceae</taxon>
        <taxon>Mesobacillus</taxon>
    </lineage>
</organism>
<dbReference type="Gene3D" id="3.30.1490.20">
    <property type="entry name" value="ATP-grasp fold, A domain"/>
    <property type="match status" value="1"/>
</dbReference>
<dbReference type="InterPro" id="IPR011761">
    <property type="entry name" value="ATP-grasp"/>
</dbReference>
<dbReference type="InterPro" id="IPR013815">
    <property type="entry name" value="ATP_grasp_subdomain_1"/>
</dbReference>
<comment type="caution">
    <text evidence="3">The sequence shown here is derived from an EMBL/GenBank/DDBJ whole genome shotgun (WGS) entry which is preliminary data.</text>
</comment>
<dbReference type="RefSeq" id="WP_132001055.1">
    <property type="nucleotide sequence ID" value="NZ_JABUHM010000006.1"/>
</dbReference>
<reference evidence="3 4" key="1">
    <citation type="journal article" date="2015" name="Stand. Genomic Sci.">
        <title>Genomic Encyclopedia of Bacterial and Archaeal Type Strains, Phase III: the genomes of soil and plant-associated and newly described type strains.</title>
        <authorList>
            <person name="Whitman W.B."/>
            <person name="Woyke T."/>
            <person name="Klenk H.P."/>
            <person name="Zhou Y."/>
            <person name="Lilburn T.G."/>
            <person name="Beck B.J."/>
            <person name="De Vos P."/>
            <person name="Vandamme P."/>
            <person name="Eisen J.A."/>
            <person name="Garrity G."/>
            <person name="Hugenholtz P."/>
            <person name="Kyrpides N.C."/>
        </authorList>
    </citation>
    <scope>NUCLEOTIDE SEQUENCE [LARGE SCALE GENOMIC DNA]</scope>
    <source>
        <strain evidence="3 4">CV53</strain>
    </source>
</reference>
<feature type="domain" description="ATP-grasp" evidence="2">
    <location>
        <begin position="110"/>
        <end position="352"/>
    </location>
</feature>
<proteinExistence type="predicted"/>
<keyword evidence="1" id="KW-0547">Nucleotide-binding</keyword>
<dbReference type="AlphaFoldDB" id="A0A4R2BLC9"/>
<keyword evidence="1" id="KW-0067">ATP-binding</keyword>
<dbReference type="InterPro" id="IPR026838">
    <property type="entry name" value="YheC/D"/>
</dbReference>